<reference evidence="2" key="1">
    <citation type="submission" date="2021-02" db="EMBL/GenBank/DDBJ databases">
        <authorList>
            <person name="Dougan E. K."/>
            <person name="Rhodes N."/>
            <person name="Thang M."/>
            <person name="Chan C."/>
        </authorList>
    </citation>
    <scope>NUCLEOTIDE SEQUENCE</scope>
</reference>
<accession>A0A812I0Q7</accession>
<dbReference type="AlphaFoldDB" id="A0A812I0Q7"/>
<evidence type="ECO:0000313" key="2">
    <source>
        <dbReference type="EMBL" id="CAE6970197.1"/>
    </source>
</evidence>
<sequence>VILLAIGLFSSCISAISSAMASLRTARSEKSQHQAKLFQFFNDRKLSIGLYGKVQEVLEKAQYENFVYVPISWGLVFVGEVWHPERLKLKCSL</sequence>
<evidence type="ECO:0000313" key="3">
    <source>
        <dbReference type="Proteomes" id="UP000604046"/>
    </source>
</evidence>
<organism evidence="2 3">
    <name type="scientific">Symbiodinium natans</name>
    <dbReference type="NCBI Taxonomy" id="878477"/>
    <lineage>
        <taxon>Eukaryota</taxon>
        <taxon>Sar</taxon>
        <taxon>Alveolata</taxon>
        <taxon>Dinophyceae</taxon>
        <taxon>Suessiales</taxon>
        <taxon>Symbiodiniaceae</taxon>
        <taxon>Symbiodinium</taxon>
    </lineage>
</organism>
<dbReference type="EMBL" id="CAJNDS010000145">
    <property type="protein sequence ID" value="CAE6970197.1"/>
    <property type="molecule type" value="Genomic_DNA"/>
</dbReference>
<protein>
    <submittedName>
        <fullName evidence="2">Uncharacterized protein</fullName>
    </submittedName>
</protein>
<keyword evidence="3" id="KW-1185">Reference proteome</keyword>
<dbReference type="Proteomes" id="UP000604046">
    <property type="component" value="Unassembled WGS sequence"/>
</dbReference>
<feature type="chain" id="PRO_5032269534" evidence="1">
    <location>
        <begin position="16"/>
        <end position="93"/>
    </location>
</feature>
<feature type="signal peptide" evidence="1">
    <location>
        <begin position="1"/>
        <end position="15"/>
    </location>
</feature>
<keyword evidence="1" id="KW-0732">Signal</keyword>
<gene>
    <name evidence="2" type="ORF">SNAT2548_LOCUS2459</name>
</gene>
<name>A0A812I0Q7_9DINO</name>
<feature type="non-terminal residue" evidence="2">
    <location>
        <position position="93"/>
    </location>
</feature>
<comment type="caution">
    <text evidence="2">The sequence shown here is derived from an EMBL/GenBank/DDBJ whole genome shotgun (WGS) entry which is preliminary data.</text>
</comment>
<dbReference type="OrthoDB" id="10426409at2759"/>
<proteinExistence type="predicted"/>
<evidence type="ECO:0000256" key="1">
    <source>
        <dbReference type="SAM" id="SignalP"/>
    </source>
</evidence>